<proteinExistence type="predicted"/>
<gene>
    <name evidence="1" type="ORF">PXEA_LOCUS21928</name>
</gene>
<organism evidence="1 2">
    <name type="scientific">Protopolystoma xenopodis</name>
    <dbReference type="NCBI Taxonomy" id="117903"/>
    <lineage>
        <taxon>Eukaryota</taxon>
        <taxon>Metazoa</taxon>
        <taxon>Spiralia</taxon>
        <taxon>Lophotrochozoa</taxon>
        <taxon>Platyhelminthes</taxon>
        <taxon>Monogenea</taxon>
        <taxon>Polyopisthocotylea</taxon>
        <taxon>Polystomatidea</taxon>
        <taxon>Polystomatidae</taxon>
        <taxon>Protopolystoma</taxon>
    </lineage>
</organism>
<dbReference type="OrthoDB" id="2021145at2759"/>
<dbReference type="EMBL" id="CAAALY010095426">
    <property type="protein sequence ID" value="VEL28488.1"/>
    <property type="molecule type" value="Genomic_DNA"/>
</dbReference>
<name>A0A448X5G3_9PLAT</name>
<reference evidence="1" key="1">
    <citation type="submission" date="2018-11" db="EMBL/GenBank/DDBJ databases">
        <authorList>
            <consortium name="Pathogen Informatics"/>
        </authorList>
    </citation>
    <scope>NUCLEOTIDE SEQUENCE</scope>
</reference>
<evidence type="ECO:0000313" key="2">
    <source>
        <dbReference type="Proteomes" id="UP000784294"/>
    </source>
</evidence>
<dbReference type="Proteomes" id="UP000784294">
    <property type="component" value="Unassembled WGS sequence"/>
</dbReference>
<comment type="caution">
    <text evidence="1">The sequence shown here is derived from an EMBL/GenBank/DDBJ whole genome shotgun (WGS) entry which is preliminary data.</text>
</comment>
<accession>A0A448X5G3</accession>
<dbReference type="AlphaFoldDB" id="A0A448X5G3"/>
<evidence type="ECO:0000313" key="1">
    <source>
        <dbReference type="EMBL" id="VEL28488.1"/>
    </source>
</evidence>
<sequence length="57" mass="6302">MREAMQNLVETVVTSEDCLDDLHIAGRMAAAVCELCHALFAIRLAPVFTDEGYMNSE</sequence>
<protein>
    <submittedName>
        <fullName evidence="1">Uncharacterized protein</fullName>
    </submittedName>
</protein>
<keyword evidence="2" id="KW-1185">Reference proteome</keyword>